<gene>
    <name evidence="2" type="ORF">LSALG_LOCUS17151</name>
</gene>
<sequence length="371" mass="42054">MLEFPLGSIEFSKLPFRTKADKTYGEWTNQFKNKTMIHLQEIKMKIVSSKKANMNFKMNFIALLINSLLLYVASIKVELIKVEKKHPVICHYSKKKMRMRENYKKEELGDFGTGELNEKFIEEQLNEEDYKKIIMMKFKKLQMLTNKGLNLFHENVTLNNLKNSLEDIFDDDDEDSEEEKGSDDDDDDNENIEGGENDEENEDGGGEGGENVIGEESEEENKDNGSEGCDNVIGGVENKSEKNNEEGKNNERGGEKNEEEDKDTELKAVITLHEKENEAEKNNEGGPDVEEEGFGGNVHEEVGQKVLTIREKNVQKTRVEGNNLDGNNAETGEGKNGELTQNVEGGEGRNLEDKKTVEGKNLEVKNTDKDK</sequence>
<name>A0AA36DZG8_LACSI</name>
<feature type="compositionally biased region" description="Basic and acidic residues" evidence="1">
    <location>
        <begin position="238"/>
        <end position="256"/>
    </location>
</feature>
<feature type="compositionally biased region" description="Basic and acidic residues" evidence="1">
    <location>
        <begin position="346"/>
        <end position="371"/>
    </location>
</feature>
<dbReference type="EMBL" id="OX465079">
    <property type="protein sequence ID" value="CAI9277211.1"/>
    <property type="molecule type" value="Genomic_DNA"/>
</dbReference>
<feature type="compositionally biased region" description="Basic and acidic residues" evidence="1">
    <location>
        <begin position="272"/>
        <end position="283"/>
    </location>
</feature>
<proteinExistence type="predicted"/>
<accession>A0AA36DZG8</accession>
<evidence type="ECO:0000256" key="1">
    <source>
        <dbReference type="SAM" id="MobiDB-lite"/>
    </source>
</evidence>
<protein>
    <submittedName>
        <fullName evidence="2">Uncharacterized protein</fullName>
    </submittedName>
</protein>
<dbReference type="AlphaFoldDB" id="A0AA36DZG8"/>
<feature type="compositionally biased region" description="Acidic residues" evidence="1">
    <location>
        <begin position="171"/>
        <end position="205"/>
    </location>
</feature>
<evidence type="ECO:0000313" key="3">
    <source>
        <dbReference type="Proteomes" id="UP001177003"/>
    </source>
</evidence>
<reference evidence="2" key="1">
    <citation type="submission" date="2023-04" db="EMBL/GenBank/DDBJ databases">
        <authorList>
            <person name="Vijverberg K."/>
            <person name="Xiong W."/>
            <person name="Schranz E."/>
        </authorList>
    </citation>
    <scope>NUCLEOTIDE SEQUENCE</scope>
</reference>
<feature type="compositionally biased region" description="Basic and acidic residues" evidence="1">
    <location>
        <begin position="298"/>
        <end position="319"/>
    </location>
</feature>
<evidence type="ECO:0000313" key="2">
    <source>
        <dbReference type="EMBL" id="CAI9277211.1"/>
    </source>
</evidence>
<organism evidence="2 3">
    <name type="scientific">Lactuca saligna</name>
    <name type="common">Willowleaf lettuce</name>
    <dbReference type="NCBI Taxonomy" id="75948"/>
    <lineage>
        <taxon>Eukaryota</taxon>
        <taxon>Viridiplantae</taxon>
        <taxon>Streptophyta</taxon>
        <taxon>Embryophyta</taxon>
        <taxon>Tracheophyta</taxon>
        <taxon>Spermatophyta</taxon>
        <taxon>Magnoliopsida</taxon>
        <taxon>eudicotyledons</taxon>
        <taxon>Gunneridae</taxon>
        <taxon>Pentapetalae</taxon>
        <taxon>asterids</taxon>
        <taxon>campanulids</taxon>
        <taxon>Asterales</taxon>
        <taxon>Asteraceae</taxon>
        <taxon>Cichorioideae</taxon>
        <taxon>Cichorieae</taxon>
        <taxon>Lactucinae</taxon>
        <taxon>Lactuca</taxon>
    </lineage>
</organism>
<feature type="region of interest" description="Disordered" evidence="1">
    <location>
        <begin position="171"/>
        <end position="371"/>
    </location>
</feature>
<keyword evidence="3" id="KW-1185">Reference proteome</keyword>
<dbReference type="Proteomes" id="UP001177003">
    <property type="component" value="Chromosome 3"/>
</dbReference>